<reference evidence="11 12" key="1">
    <citation type="journal article" date="2014" name="PLoS ONE">
        <title>Reduction of Hydrogen Peroxide Accumulation and Toxicity by a Catalase from Mycoplasma iowae.</title>
        <authorList>
            <person name="Pritchard R.E."/>
            <person name="Prassinos A.J."/>
            <person name="Osborne J.D."/>
            <person name="Raviv Z."/>
            <person name="Balish M.F."/>
        </authorList>
    </citation>
    <scope>NUCLEOTIDE SEQUENCE [LARGE SCALE GENOMIC DNA]</scope>
    <source>
        <strain evidence="11 12">DK-CPA</strain>
    </source>
</reference>
<evidence type="ECO:0000256" key="5">
    <source>
        <dbReference type="ARBA" id="ARBA00023134"/>
    </source>
</evidence>
<dbReference type="CDD" id="cd04163">
    <property type="entry name" value="Era"/>
    <property type="match status" value="1"/>
</dbReference>
<dbReference type="InterPro" id="IPR005225">
    <property type="entry name" value="Small_GTP-bd"/>
</dbReference>
<evidence type="ECO:0000313" key="12">
    <source>
        <dbReference type="Proteomes" id="UP000028523"/>
    </source>
</evidence>
<keyword evidence="6" id="KW-0690">Ribosome biogenesis</keyword>
<keyword evidence="5 6" id="KW-0342">GTP-binding</keyword>
<dbReference type="NCBIfam" id="TIGR00231">
    <property type="entry name" value="small_GTP"/>
    <property type="match status" value="1"/>
</dbReference>
<name>A0A084U3A6_MALIO</name>
<evidence type="ECO:0000256" key="6">
    <source>
        <dbReference type="HAMAP-Rule" id="MF_00367"/>
    </source>
</evidence>
<keyword evidence="3 6" id="KW-0547">Nucleotide-binding</keyword>
<dbReference type="GO" id="GO:0070181">
    <property type="term" value="F:small ribosomal subunit rRNA binding"/>
    <property type="evidence" value="ECO:0007669"/>
    <property type="project" value="UniProtKB-UniRule"/>
</dbReference>
<feature type="region of interest" description="G5" evidence="7">
    <location>
        <begin position="149"/>
        <end position="151"/>
    </location>
</feature>
<dbReference type="PROSITE" id="PS51713">
    <property type="entry name" value="G_ERA"/>
    <property type="match status" value="1"/>
</dbReference>
<feature type="region of interest" description="G4" evidence="7">
    <location>
        <begin position="120"/>
        <end position="123"/>
    </location>
</feature>
<dbReference type="Pfam" id="PF07650">
    <property type="entry name" value="KH_2"/>
    <property type="match status" value="1"/>
</dbReference>
<comment type="subunit">
    <text evidence="6">Monomer.</text>
</comment>
<feature type="domain" description="Era-type G" evidence="10">
    <location>
        <begin position="2"/>
        <end position="170"/>
    </location>
</feature>
<dbReference type="GO" id="GO:0005525">
    <property type="term" value="F:GTP binding"/>
    <property type="evidence" value="ECO:0007669"/>
    <property type="project" value="UniProtKB-UniRule"/>
</dbReference>
<keyword evidence="6" id="KW-0963">Cytoplasm</keyword>
<dbReference type="RefSeq" id="WP_036452210.1">
    <property type="nucleotide sequence ID" value="NZ_AWQU01000083.1"/>
</dbReference>
<dbReference type="GO" id="GO:0003924">
    <property type="term" value="F:GTPase activity"/>
    <property type="evidence" value="ECO:0007669"/>
    <property type="project" value="UniProtKB-UniRule"/>
</dbReference>
<dbReference type="InterPro" id="IPR027417">
    <property type="entry name" value="P-loop_NTPase"/>
</dbReference>
<dbReference type="NCBIfam" id="TIGR00436">
    <property type="entry name" value="era"/>
    <property type="match status" value="1"/>
</dbReference>
<feature type="binding site" evidence="6">
    <location>
        <begin position="120"/>
        <end position="123"/>
    </location>
    <ligand>
        <name>GTP</name>
        <dbReference type="ChEBI" id="CHEBI:37565"/>
    </ligand>
</feature>
<feature type="binding site" evidence="6">
    <location>
        <begin position="10"/>
        <end position="17"/>
    </location>
    <ligand>
        <name>GTP</name>
        <dbReference type="ChEBI" id="CHEBI:37565"/>
    </ligand>
</feature>
<dbReference type="GO" id="GO:0005886">
    <property type="term" value="C:plasma membrane"/>
    <property type="evidence" value="ECO:0007669"/>
    <property type="project" value="UniProtKB-SubCell"/>
</dbReference>
<comment type="function">
    <text evidence="6">An essential GTPase that binds both GDP and GTP, with rapid nucleotide exchange. Plays a role in 16S rRNA processing and 30S ribosomal subunit biogenesis and possibly also in cell cycle regulation and energy metabolism.</text>
</comment>
<proteinExistence type="inferred from homology"/>
<dbReference type="AlphaFoldDB" id="A0A084U3A6"/>
<dbReference type="SUPFAM" id="SSF52540">
    <property type="entry name" value="P-loop containing nucleoside triphosphate hydrolases"/>
    <property type="match status" value="1"/>
</dbReference>
<evidence type="ECO:0000256" key="7">
    <source>
        <dbReference type="PROSITE-ProRule" id="PRU01050"/>
    </source>
</evidence>
<keyword evidence="6" id="KW-0699">rRNA-binding</keyword>
<keyword evidence="4 6" id="KW-0694">RNA-binding</keyword>
<comment type="caution">
    <text evidence="11">The sequence shown here is derived from an EMBL/GenBank/DDBJ whole genome shotgun (WGS) entry which is preliminary data.</text>
</comment>
<protein>
    <recommendedName>
        <fullName evidence="2 6">GTPase Era</fullName>
    </recommendedName>
</protein>
<dbReference type="Proteomes" id="UP000028523">
    <property type="component" value="Unassembled WGS sequence"/>
</dbReference>
<dbReference type="PRINTS" id="PR00326">
    <property type="entry name" value="GTP1OBG"/>
</dbReference>
<feature type="domain" description="KH type-2" evidence="9">
    <location>
        <begin position="202"/>
        <end position="280"/>
    </location>
</feature>
<evidence type="ECO:0000313" key="11">
    <source>
        <dbReference type="EMBL" id="KFB07442.1"/>
    </source>
</evidence>
<evidence type="ECO:0000259" key="10">
    <source>
        <dbReference type="PROSITE" id="PS51713"/>
    </source>
</evidence>
<evidence type="ECO:0000259" key="9">
    <source>
        <dbReference type="PROSITE" id="PS50823"/>
    </source>
</evidence>
<feature type="binding site" evidence="6">
    <location>
        <begin position="57"/>
        <end position="61"/>
    </location>
    <ligand>
        <name>GTP</name>
        <dbReference type="ChEBI" id="CHEBI:37565"/>
    </ligand>
</feature>
<dbReference type="InterPro" id="IPR030388">
    <property type="entry name" value="G_ERA_dom"/>
</dbReference>
<dbReference type="GO" id="GO:0043024">
    <property type="term" value="F:ribosomal small subunit binding"/>
    <property type="evidence" value="ECO:0007669"/>
    <property type="project" value="TreeGrafter"/>
</dbReference>
<dbReference type="InterPro" id="IPR005662">
    <property type="entry name" value="GTPase_Era-like"/>
</dbReference>
<dbReference type="Gene3D" id="3.40.50.300">
    <property type="entry name" value="P-loop containing nucleotide triphosphate hydrolases"/>
    <property type="match status" value="1"/>
</dbReference>
<dbReference type="PANTHER" id="PTHR42698">
    <property type="entry name" value="GTPASE ERA"/>
    <property type="match status" value="1"/>
</dbReference>
<comment type="subcellular location">
    <subcellularLocation>
        <location evidence="6">Cytoplasm</location>
    </subcellularLocation>
    <subcellularLocation>
        <location evidence="6">Cell membrane</location>
        <topology evidence="6">Peripheral membrane protein</topology>
    </subcellularLocation>
</comment>
<evidence type="ECO:0000256" key="2">
    <source>
        <dbReference type="ARBA" id="ARBA00020484"/>
    </source>
</evidence>
<dbReference type="GO" id="GO:0005829">
    <property type="term" value="C:cytosol"/>
    <property type="evidence" value="ECO:0007669"/>
    <property type="project" value="TreeGrafter"/>
</dbReference>
<dbReference type="InterPro" id="IPR004044">
    <property type="entry name" value="KH_dom_type_2"/>
</dbReference>
<evidence type="ECO:0000256" key="1">
    <source>
        <dbReference type="ARBA" id="ARBA00007921"/>
    </source>
</evidence>
<dbReference type="Gene3D" id="3.30.300.20">
    <property type="match status" value="1"/>
</dbReference>
<dbReference type="InterPro" id="IPR006073">
    <property type="entry name" value="GTP-bd"/>
</dbReference>
<keyword evidence="6" id="KW-0472">Membrane</keyword>
<keyword evidence="12" id="KW-1185">Reference proteome</keyword>
<dbReference type="NCBIfam" id="NF000908">
    <property type="entry name" value="PRK00089.1"/>
    <property type="match status" value="1"/>
</dbReference>
<dbReference type="PANTHER" id="PTHR42698:SF1">
    <property type="entry name" value="GTPASE ERA, MITOCHONDRIAL"/>
    <property type="match status" value="1"/>
</dbReference>
<dbReference type="HAMAP" id="MF_00367">
    <property type="entry name" value="GTPase_Era"/>
    <property type="match status" value="1"/>
</dbReference>
<sequence length="296" mass="34380">MKVGVVSIVGKPNVGKSTLINAIFKKEVVISSSKPQTTRNKIQIVYKDDNSEILFSDTPGYHNPKNKLDLFLNSQVKKSLKNTDVIVFLFDISRKFDDEDQKILDEIKKFKIKKIILGVNKIDLVNEQDINSKIETVKQQMDFDEIIFLSSKDQTNIDKFMDLLKSNLEEVDTNNFYEKESVEQKEEFFVSEIIRQVIINNFRQEIPYSVAVVIDKMDYDETKNLLTIFYSIVVEKESQKPIIIGKNGNTIKKLGILIRAKLSEVYDCKLFLQSFVKVKKNWRDNNEIIKDLGYKK</sequence>
<dbReference type="Pfam" id="PF01926">
    <property type="entry name" value="MMR_HSR1"/>
    <property type="match status" value="1"/>
</dbReference>
<dbReference type="EMBL" id="AWQU01000083">
    <property type="protein sequence ID" value="KFB07442.1"/>
    <property type="molecule type" value="Genomic_DNA"/>
</dbReference>
<feature type="region of interest" description="G3" evidence="7">
    <location>
        <begin position="57"/>
        <end position="60"/>
    </location>
</feature>
<comment type="similarity">
    <text evidence="1 6 7 8">Belongs to the TRAFAC class TrmE-Era-EngA-EngB-Septin-like GTPase superfamily. Era GTPase family.</text>
</comment>
<dbReference type="GO" id="GO:0000028">
    <property type="term" value="P:ribosomal small subunit assembly"/>
    <property type="evidence" value="ECO:0007669"/>
    <property type="project" value="TreeGrafter"/>
</dbReference>
<keyword evidence="6" id="KW-1003">Cell membrane</keyword>
<feature type="region of interest" description="G2" evidence="7">
    <location>
        <begin position="36"/>
        <end position="40"/>
    </location>
</feature>
<dbReference type="PROSITE" id="PS50823">
    <property type="entry name" value="KH_TYPE_2"/>
    <property type="match status" value="1"/>
</dbReference>
<evidence type="ECO:0000256" key="4">
    <source>
        <dbReference type="ARBA" id="ARBA00022884"/>
    </source>
</evidence>
<organism evidence="11 12">
    <name type="scientific">Malacoplasma iowae DK-CPA</name>
    <dbReference type="NCBI Taxonomy" id="1394179"/>
    <lineage>
        <taxon>Bacteria</taxon>
        <taxon>Bacillati</taxon>
        <taxon>Mycoplasmatota</taxon>
        <taxon>Mycoplasmoidales</taxon>
        <taxon>Mycoplasmoidaceae</taxon>
        <taxon>Malacoplasma</taxon>
    </lineage>
</organism>
<dbReference type="InterPro" id="IPR015946">
    <property type="entry name" value="KH_dom-like_a/b"/>
</dbReference>
<accession>A0A084U3A6</accession>
<feature type="region of interest" description="G1" evidence="7">
    <location>
        <begin position="10"/>
        <end position="17"/>
    </location>
</feature>
<evidence type="ECO:0000256" key="8">
    <source>
        <dbReference type="RuleBase" id="RU003761"/>
    </source>
</evidence>
<evidence type="ECO:0000256" key="3">
    <source>
        <dbReference type="ARBA" id="ARBA00022741"/>
    </source>
</evidence>
<dbReference type="CDD" id="cd22534">
    <property type="entry name" value="KH-II_Era"/>
    <property type="match status" value="1"/>
</dbReference>
<gene>
    <name evidence="6 11" type="primary">era</name>
    <name evidence="11" type="ORF">P271_278</name>
</gene>